<sequence length="130" mass="13817">MGRVILRLYVRTCSTDDGNDCGGNGVDDDSGADADADVDDDDDDDDDDDSADDNDGSDGGGDGDEGDGHHRARAVGSPFGLGRRVCVPTASSFYFLIPQELSFVPQRVSSRTDLKSEFAVQNNLEQVHGM</sequence>
<dbReference type="WBParaSite" id="sdigi.contig96.g4221.t1">
    <property type="protein sequence ID" value="sdigi.contig96.g4221.t1"/>
    <property type="gene ID" value="sdigi.contig96.g4221"/>
</dbReference>
<protein>
    <submittedName>
        <fullName evidence="3">Uncharacterized protein</fullName>
    </submittedName>
</protein>
<evidence type="ECO:0000313" key="3">
    <source>
        <dbReference type="WBParaSite" id="sdigi.contig96.g4221.t1"/>
    </source>
</evidence>
<accession>A0A915Q6R5</accession>
<keyword evidence="2" id="KW-1185">Reference proteome</keyword>
<name>A0A915Q6R5_9BILA</name>
<reference evidence="3" key="1">
    <citation type="submission" date="2022-11" db="UniProtKB">
        <authorList>
            <consortium name="WormBaseParasite"/>
        </authorList>
    </citation>
    <scope>IDENTIFICATION</scope>
</reference>
<dbReference type="AlphaFoldDB" id="A0A915Q6R5"/>
<evidence type="ECO:0000313" key="2">
    <source>
        <dbReference type="Proteomes" id="UP000887581"/>
    </source>
</evidence>
<evidence type="ECO:0000256" key="1">
    <source>
        <dbReference type="SAM" id="MobiDB-lite"/>
    </source>
</evidence>
<feature type="region of interest" description="Disordered" evidence="1">
    <location>
        <begin position="13"/>
        <end position="76"/>
    </location>
</feature>
<feature type="compositionally biased region" description="Acidic residues" evidence="1">
    <location>
        <begin position="26"/>
        <end position="65"/>
    </location>
</feature>
<dbReference type="Proteomes" id="UP000887581">
    <property type="component" value="Unplaced"/>
</dbReference>
<proteinExistence type="predicted"/>
<organism evidence="2 3">
    <name type="scientific">Setaria digitata</name>
    <dbReference type="NCBI Taxonomy" id="48799"/>
    <lineage>
        <taxon>Eukaryota</taxon>
        <taxon>Metazoa</taxon>
        <taxon>Ecdysozoa</taxon>
        <taxon>Nematoda</taxon>
        <taxon>Chromadorea</taxon>
        <taxon>Rhabditida</taxon>
        <taxon>Spirurina</taxon>
        <taxon>Spiruromorpha</taxon>
        <taxon>Filarioidea</taxon>
        <taxon>Setariidae</taxon>
        <taxon>Setaria</taxon>
    </lineage>
</organism>